<gene>
    <name evidence="1" type="ORF">SAMN05444412_102190</name>
</gene>
<comment type="caution">
    <text evidence="1">The sequence shown here is derived from an EMBL/GenBank/DDBJ whole genome shotgun (WGS) entry which is preliminary data.</text>
</comment>
<evidence type="ECO:0000313" key="2">
    <source>
        <dbReference type="Proteomes" id="UP000199663"/>
    </source>
</evidence>
<dbReference type="EMBL" id="FNQC01000002">
    <property type="protein sequence ID" value="SDY67418.1"/>
    <property type="molecule type" value="Genomic_DNA"/>
</dbReference>
<reference evidence="1 2" key="1">
    <citation type="submission" date="2016-10" db="EMBL/GenBank/DDBJ databases">
        <authorList>
            <person name="Varghese N."/>
            <person name="Submissions S."/>
        </authorList>
    </citation>
    <scope>NUCLEOTIDE SEQUENCE [LARGE SCALE GENOMIC DNA]</scope>
    <source>
        <strain evidence="1 2">DSM 17997</strain>
    </source>
</reference>
<organism evidence="1 2">
    <name type="scientific">Rhodonellum ikkaensis</name>
    <dbReference type="NCBI Taxonomy" id="336829"/>
    <lineage>
        <taxon>Bacteria</taxon>
        <taxon>Pseudomonadati</taxon>
        <taxon>Bacteroidota</taxon>
        <taxon>Cytophagia</taxon>
        <taxon>Cytophagales</taxon>
        <taxon>Cytophagaceae</taxon>
        <taxon>Rhodonellum</taxon>
    </lineage>
</organism>
<sequence length="83" mass="9515">MTSSKRVTLSTIYNQIYPPIKNSIGIAPDLNHTIDCEEGALEFKWILRSIKSLWIGGEILPRCCQKRNGSYFGRIWFDPLAIE</sequence>
<accession>A0A1H3LTW8</accession>
<evidence type="ECO:0000313" key="1">
    <source>
        <dbReference type="EMBL" id="SDY67418.1"/>
    </source>
</evidence>
<proteinExistence type="predicted"/>
<dbReference type="Proteomes" id="UP000199663">
    <property type="component" value="Unassembled WGS sequence"/>
</dbReference>
<keyword evidence="2" id="KW-1185">Reference proteome</keyword>
<protein>
    <submittedName>
        <fullName evidence="1">Uncharacterized protein</fullName>
    </submittedName>
</protein>
<name>A0A1H3LTW8_9BACT</name>